<name>A0A0N4X5D7_HAEPC</name>
<feature type="transmembrane region" description="Helical" evidence="6">
    <location>
        <begin position="70"/>
        <end position="90"/>
    </location>
</feature>
<dbReference type="GO" id="GO:0016020">
    <property type="term" value="C:membrane"/>
    <property type="evidence" value="ECO:0007669"/>
    <property type="project" value="UniProtKB-SubCell"/>
</dbReference>
<reference evidence="9" key="1">
    <citation type="submission" date="2017-02" db="UniProtKB">
        <authorList>
            <consortium name="WormBaseParasite"/>
        </authorList>
    </citation>
    <scope>IDENTIFICATION</scope>
</reference>
<dbReference type="STRING" id="6290.A0A0N4X5D7"/>
<dbReference type="InterPro" id="IPR007919">
    <property type="entry name" value="UPF0220"/>
</dbReference>
<dbReference type="EMBL" id="UZAF01021418">
    <property type="protein sequence ID" value="VDO78023.1"/>
    <property type="molecule type" value="Genomic_DNA"/>
</dbReference>
<dbReference type="OMA" id="FFAFSRH"/>
<comment type="subcellular location">
    <subcellularLocation>
        <location evidence="1">Membrane</location>
        <topology evidence="1">Multi-pass membrane protein</topology>
    </subcellularLocation>
</comment>
<dbReference type="Pfam" id="PF05255">
    <property type="entry name" value="UPF0220"/>
    <property type="match status" value="1"/>
</dbReference>
<evidence type="ECO:0000256" key="6">
    <source>
        <dbReference type="SAM" id="Phobius"/>
    </source>
</evidence>
<keyword evidence="3 6" id="KW-0812">Transmembrane</keyword>
<dbReference type="WBParaSite" id="HPLM_0001957901-mRNA-1">
    <property type="protein sequence ID" value="HPLM_0001957901-mRNA-1"/>
    <property type="gene ID" value="HPLM_0001957901"/>
</dbReference>
<keyword evidence="4 6" id="KW-1133">Transmembrane helix</keyword>
<reference evidence="7 8" key="2">
    <citation type="submission" date="2018-11" db="EMBL/GenBank/DDBJ databases">
        <authorList>
            <consortium name="Pathogen Informatics"/>
        </authorList>
    </citation>
    <scope>NUCLEOTIDE SEQUENCE [LARGE SCALE GENOMIC DNA]</scope>
    <source>
        <strain evidence="7 8">MHpl1</strain>
    </source>
</reference>
<keyword evidence="8" id="KW-1185">Reference proteome</keyword>
<dbReference type="AlphaFoldDB" id="A0A0N4X5D7"/>
<gene>
    <name evidence="7" type="ORF">HPLM_LOCUS19571</name>
</gene>
<evidence type="ECO:0000256" key="3">
    <source>
        <dbReference type="ARBA" id="ARBA00022692"/>
    </source>
</evidence>
<dbReference type="Proteomes" id="UP000268014">
    <property type="component" value="Unassembled WGS sequence"/>
</dbReference>
<feature type="transmembrane region" description="Helical" evidence="6">
    <location>
        <begin position="37"/>
        <end position="58"/>
    </location>
</feature>
<accession>A0A0N4X5D7</accession>
<evidence type="ECO:0000313" key="7">
    <source>
        <dbReference type="EMBL" id="VDO78023.1"/>
    </source>
</evidence>
<evidence type="ECO:0000256" key="2">
    <source>
        <dbReference type="ARBA" id="ARBA00005335"/>
    </source>
</evidence>
<sequence>MLYSSAELIHTTISPADPSTVRRRRQLTAGMFACSRLWVMAAFLISFASLLAGAWVLFCNHVLLTGDHPVPPRATLFLSNFIIFASSCVYKFGRTEEM</sequence>
<keyword evidence="5 6" id="KW-0472">Membrane</keyword>
<evidence type="ECO:0000256" key="5">
    <source>
        <dbReference type="ARBA" id="ARBA00023136"/>
    </source>
</evidence>
<evidence type="ECO:0000313" key="9">
    <source>
        <dbReference type="WBParaSite" id="HPLM_0001957901-mRNA-1"/>
    </source>
</evidence>
<evidence type="ECO:0000256" key="4">
    <source>
        <dbReference type="ARBA" id="ARBA00022989"/>
    </source>
</evidence>
<organism evidence="9">
    <name type="scientific">Haemonchus placei</name>
    <name type="common">Barber's pole worm</name>
    <dbReference type="NCBI Taxonomy" id="6290"/>
    <lineage>
        <taxon>Eukaryota</taxon>
        <taxon>Metazoa</taxon>
        <taxon>Ecdysozoa</taxon>
        <taxon>Nematoda</taxon>
        <taxon>Chromadorea</taxon>
        <taxon>Rhabditida</taxon>
        <taxon>Rhabditina</taxon>
        <taxon>Rhabditomorpha</taxon>
        <taxon>Strongyloidea</taxon>
        <taxon>Trichostrongylidae</taxon>
        <taxon>Haemonchus</taxon>
    </lineage>
</organism>
<evidence type="ECO:0000256" key="1">
    <source>
        <dbReference type="ARBA" id="ARBA00004141"/>
    </source>
</evidence>
<protein>
    <submittedName>
        <fullName evidence="9">Transmembrane protein</fullName>
    </submittedName>
</protein>
<proteinExistence type="inferred from homology"/>
<evidence type="ECO:0000313" key="8">
    <source>
        <dbReference type="Proteomes" id="UP000268014"/>
    </source>
</evidence>
<comment type="similarity">
    <text evidence="2">Belongs to the UPF0220 family.</text>
</comment>
<dbReference type="OrthoDB" id="268928at2759"/>